<dbReference type="EMBL" id="UNSH01000056">
    <property type="protein sequence ID" value="SZF03717.1"/>
    <property type="molecule type" value="Genomic_DNA"/>
</dbReference>
<evidence type="ECO:0000313" key="4">
    <source>
        <dbReference type="Proteomes" id="UP000275772"/>
    </source>
</evidence>
<reference evidence="3 4" key="1">
    <citation type="submission" date="2017-11" db="EMBL/GenBank/DDBJ databases">
        <authorList>
            <person name="Kracher B."/>
        </authorList>
    </citation>
    <scope>NUCLEOTIDE SEQUENCE [LARGE SCALE GENOMIC DNA]</scope>
    <source>
        <strain evidence="3 4">RACE1</strain>
    </source>
</reference>
<feature type="region of interest" description="Disordered" evidence="1">
    <location>
        <begin position="328"/>
        <end position="347"/>
    </location>
</feature>
<gene>
    <name evidence="3" type="ORF">BLGHR1_14511</name>
</gene>
<feature type="transmembrane region" description="Helical" evidence="2">
    <location>
        <begin position="153"/>
        <end position="179"/>
    </location>
</feature>
<evidence type="ECO:0000313" key="3">
    <source>
        <dbReference type="EMBL" id="SZF03717.1"/>
    </source>
</evidence>
<accession>A0A383UUX4</accession>
<keyword evidence="2" id="KW-0812">Transmembrane</keyword>
<dbReference type="VEuPathDB" id="FungiDB:BLGHR1_14511"/>
<evidence type="ECO:0000256" key="1">
    <source>
        <dbReference type="SAM" id="MobiDB-lite"/>
    </source>
</evidence>
<dbReference type="AlphaFoldDB" id="A0A383UUX4"/>
<feature type="compositionally biased region" description="Basic residues" evidence="1">
    <location>
        <begin position="335"/>
        <end position="346"/>
    </location>
</feature>
<dbReference type="Proteomes" id="UP000275772">
    <property type="component" value="Unassembled WGS sequence"/>
</dbReference>
<name>A0A383UUX4_BLUHO</name>
<sequence length="503" mass="57397">MFIPSTIHPVSLNGSQLFKWRLSILFATFTGSLAATLSNLSSSSTSITHIYAQHDKISLPDNTVNYKANKDMFLPRNRIIFSRSLLGFSHMNTIRLSTVVLDAKTPMRSNTPSVTERKSFHLSRSLAGLDTASLNLRTILQARSTTSTNLRSLIPFIIFGAILGTSVLIGLASVILWYFRKSKKNESTRLPFKNQPWDLSPHAYRLSRHMARDQRSNCIDIDHRHYYDTKNRTRFHGINGNSISSRSVMSDHIDLEQRSPRYFHYNTSEDNHHSSLVSDYISQSDSRAKPEDWLTDLKKKLEPSQDWKKKTKESVNRCSSFLNITHQNIQSQMEHHHKPSSKKKKPAGIQIDEFDDNGWSYDQLPDFFHASTCETPRGTNIILADPLPRPQAATPKTNSCMADICREQSSRFYTHPTNSSETETTTHLSIIAPTHDTYRDTMSSISFTTNERRDKGWSDPFDLDIPEFRRTCERSNDKHILAGQSTLPRNLSGIDNKTTPTFI</sequence>
<protein>
    <submittedName>
        <fullName evidence="3">Uncharacterized protein</fullName>
    </submittedName>
</protein>
<keyword evidence="2" id="KW-1133">Transmembrane helix</keyword>
<organism evidence="3 4">
    <name type="scientific">Blumeria hordei</name>
    <name type="common">Barley powdery mildew</name>
    <name type="synonym">Blumeria graminis f. sp. hordei</name>
    <dbReference type="NCBI Taxonomy" id="2867405"/>
    <lineage>
        <taxon>Eukaryota</taxon>
        <taxon>Fungi</taxon>
        <taxon>Dikarya</taxon>
        <taxon>Ascomycota</taxon>
        <taxon>Pezizomycotina</taxon>
        <taxon>Leotiomycetes</taxon>
        <taxon>Erysiphales</taxon>
        <taxon>Erysiphaceae</taxon>
        <taxon>Blumeria</taxon>
    </lineage>
</organism>
<keyword evidence="2" id="KW-0472">Membrane</keyword>
<proteinExistence type="predicted"/>
<evidence type="ECO:0000256" key="2">
    <source>
        <dbReference type="SAM" id="Phobius"/>
    </source>
</evidence>